<evidence type="ECO:0000256" key="6">
    <source>
        <dbReference type="ARBA" id="ARBA00023136"/>
    </source>
</evidence>
<dbReference type="Pfam" id="PF13962">
    <property type="entry name" value="PGG"/>
    <property type="match status" value="1"/>
</dbReference>
<feature type="transmembrane region" description="Helical" evidence="8">
    <location>
        <begin position="352"/>
        <end position="372"/>
    </location>
</feature>
<dbReference type="Pfam" id="PF12796">
    <property type="entry name" value="Ank_2"/>
    <property type="match status" value="2"/>
</dbReference>
<dbReference type="SUPFAM" id="SSF48403">
    <property type="entry name" value="Ankyrin repeat"/>
    <property type="match status" value="1"/>
</dbReference>
<name>A0A835H9G3_9MAGN</name>
<evidence type="ECO:0000256" key="5">
    <source>
        <dbReference type="ARBA" id="ARBA00023043"/>
    </source>
</evidence>
<evidence type="ECO:0000313" key="11">
    <source>
        <dbReference type="Proteomes" id="UP000631114"/>
    </source>
</evidence>
<keyword evidence="4 8" id="KW-1133">Transmembrane helix</keyword>
<evidence type="ECO:0000256" key="1">
    <source>
        <dbReference type="ARBA" id="ARBA00004141"/>
    </source>
</evidence>
<dbReference type="Gene3D" id="1.25.40.20">
    <property type="entry name" value="Ankyrin repeat-containing domain"/>
    <property type="match status" value="1"/>
</dbReference>
<keyword evidence="3" id="KW-0677">Repeat</keyword>
<dbReference type="EMBL" id="JADFTS010000007">
    <property type="protein sequence ID" value="KAF9595741.1"/>
    <property type="molecule type" value="Genomic_DNA"/>
</dbReference>
<dbReference type="AlphaFoldDB" id="A0A835H9G3"/>
<evidence type="ECO:0000313" key="10">
    <source>
        <dbReference type="EMBL" id="KAF9595741.1"/>
    </source>
</evidence>
<dbReference type="Proteomes" id="UP000631114">
    <property type="component" value="Unassembled WGS sequence"/>
</dbReference>
<dbReference type="InterPro" id="IPR036770">
    <property type="entry name" value="Ankyrin_rpt-contain_sf"/>
</dbReference>
<gene>
    <name evidence="10" type="ORF">IFM89_003483</name>
</gene>
<comment type="subcellular location">
    <subcellularLocation>
        <location evidence="1">Membrane</location>
        <topology evidence="1">Multi-pass membrane protein</topology>
    </subcellularLocation>
</comment>
<sequence>MAEKLLEAARTGNTGMLLELLDENPLVLATFAIGSRETLLHIASMFGHVDFIATLIIKLHPSSALELNQDGYSPMHISSTQGHRETVELFIEFGLVHSILNELCLQKNVHGRIPLHCAVSKGRVGVMGALLTACPESVQQLTDERETVLHLAVRNNQREAFSFLIQKPSIKELVNFMDDEGNTILHLATVCRQHQIVSFLLKETNVDASVMNSRGLTALEVLLMTPTQSNDIKLGQMLRDAGGEISQNHEASSIQVQVSATDVTLSQQTENSTKKKGKELVLELRNGIMMMASLTASMTFQAALSPPGGFWQDWSDNTTSNSTIAANTTSPPAHKPGTVVIYDLNRKEFTSFLLWDTIGFLASLSIILSLIVPMPFKNDSVRWAFVRSSIYLVVLSVQVVFLEAIELTTKKIYQQKTFAVFLTFVGLWLSFGSIALSHGFSLLDKKEDDNSSESD</sequence>
<evidence type="ECO:0000256" key="2">
    <source>
        <dbReference type="ARBA" id="ARBA00022692"/>
    </source>
</evidence>
<feature type="transmembrane region" description="Helical" evidence="8">
    <location>
        <begin position="384"/>
        <end position="405"/>
    </location>
</feature>
<dbReference type="PROSITE" id="PS50297">
    <property type="entry name" value="ANK_REP_REGION"/>
    <property type="match status" value="1"/>
</dbReference>
<keyword evidence="6 8" id="KW-0472">Membrane</keyword>
<comment type="caution">
    <text evidence="10">The sequence shown here is derived from an EMBL/GenBank/DDBJ whole genome shotgun (WGS) entry which is preliminary data.</text>
</comment>
<keyword evidence="2 8" id="KW-0812">Transmembrane</keyword>
<proteinExistence type="predicted"/>
<dbReference type="SMART" id="SM00248">
    <property type="entry name" value="ANK"/>
    <property type="match status" value="6"/>
</dbReference>
<accession>A0A835H9G3</accession>
<keyword evidence="5 7" id="KW-0040">ANK repeat</keyword>
<dbReference type="PANTHER" id="PTHR24186:SF38">
    <property type="entry name" value="ANKYRIN REPEAT FAMILY PROTEIN"/>
    <property type="match status" value="1"/>
</dbReference>
<evidence type="ECO:0000259" key="9">
    <source>
        <dbReference type="Pfam" id="PF13962"/>
    </source>
</evidence>
<keyword evidence="11" id="KW-1185">Reference proteome</keyword>
<evidence type="ECO:0000256" key="3">
    <source>
        <dbReference type="ARBA" id="ARBA00022737"/>
    </source>
</evidence>
<evidence type="ECO:0000256" key="7">
    <source>
        <dbReference type="PROSITE-ProRule" id="PRU00023"/>
    </source>
</evidence>
<feature type="domain" description="PGG" evidence="9">
    <location>
        <begin position="283"/>
        <end position="397"/>
    </location>
</feature>
<feature type="transmembrane region" description="Helical" evidence="8">
    <location>
        <begin position="417"/>
        <end position="436"/>
    </location>
</feature>
<dbReference type="OrthoDB" id="674805at2759"/>
<protein>
    <recommendedName>
        <fullName evidence="9">PGG domain-containing protein</fullName>
    </recommendedName>
</protein>
<evidence type="ECO:0000256" key="8">
    <source>
        <dbReference type="SAM" id="Phobius"/>
    </source>
</evidence>
<reference evidence="10 11" key="1">
    <citation type="submission" date="2020-10" db="EMBL/GenBank/DDBJ databases">
        <title>The Coptis chinensis genome and diversification of protoberbering-type alkaloids.</title>
        <authorList>
            <person name="Wang B."/>
            <person name="Shu S."/>
            <person name="Song C."/>
            <person name="Liu Y."/>
        </authorList>
    </citation>
    <scope>NUCLEOTIDE SEQUENCE [LARGE SCALE GENOMIC DNA]</scope>
    <source>
        <strain evidence="10">HL-2020</strain>
        <tissue evidence="10">Leaf</tissue>
    </source>
</reference>
<dbReference type="InterPro" id="IPR002110">
    <property type="entry name" value="Ankyrin_rpt"/>
</dbReference>
<dbReference type="GO" id="GO:0005886">
    <property type="term" value="C:plasma membrane"/>
    <property type="evidence" value="ECO:0007669"/>
    <property type="project" value="TreeGrafter"/>
</dbReference>
<dbReference type="PROSITE" id="PS50088">
    <property type="entry name" value="ANK_REPEAT"/>
    <property type="match status" value="1"/>
</dbReference>
<evidence type="ECO:0000256" key="4">
    <source>
        <dbReference type="ARBA" id="ARBA00022989"/>
    </source>
</evidence>
<organism evidence="10 11">
    <name type="scientific">Coptis chinensis</name>
    <dbReference type="NCBI Taxonomy" id="261450"/>
    <lineage>
        <taxon>Eukaryota</taxon>
        <taxon>Viridiplantae</taxon>
        <taxon>Streptophyta</taxon>
        <taxon>Embryophyta</taxon>
        <taxon>Tracheophyta</taxon>
        <taxon>Spermatophyta</taxon>
        <taxon>Magnoliopsida</taxon>
        <taxon>Ranunculales</taxon>
        <taxon>Ranunculaceae</taxon>
        <taxon>Coptidoideae</taxon>
        <taxon>Coptis</taxon>
    </lineage>
</organism>
<dbReference type="InterPro" id="IPR026961">
    <property type="entry name" value="PGG_dom"/>
</dbReference>
<feature type="repeat" description="ANK" evidence="7">
    <location>
        <begin position="70"/>
        <end position="102"/>
    </location>
</feature>
<dbReference type="PANTHER" id="PTHR24186">
    <property type="entry name" value="PROTEIN PHOSPHATASE 1 REGULATORY SUBUNIT"/>
    <property type="match status" value="1"/>
</dbReference>